<dbReference type="GO" id="GO:0006607">
    <property type="term" value="P:NLS-bearing protein import into nucleus"/>
    <property type="evidence" value="ECO:0007669"/>
    <property type="project" value="UniProtKB-ARBA"/>
</dbReference>
<dbReference type="Proteomes" id="UP000036403">
    <property type="component" value="Unassembled WGS sequence"/>
</dbReference>
<evidence type="ECO:0000256" key="4">
    <source>
        <dbReference type="ARBA" id="ARBA00022927"/>
    </source>
</evidence>
<dbReference type="InterPro" id="IPR016024">
    <property type="entry name" value="ARM-type_fold"/>
</dbReference>
<evidence type="ECO:0000259" key="7">
    <source>
        <dbReference type="PROSITE" id="PS51214"/>
    </source>
</evidence>
<dbReference type="InterPro" id="IPR000225">
    <property type="entry name" value="Armadillo"/>
</dbReference>
<dbReference type="GO" id="GO:0005634">
    <property type="term" value="C:nucleus"/>
    <property type="evidence" value="ECO:0007669"/>
    <property type="project" value="UniProtKB-ARBA"/>
</dbReference>
<dbReference type="InterPro" id="IPR036975">
    <property type="entry name" value="Importin-a_IBB_sf"/>
</dbReference>
<proteinExistence type="inferred from homology"/>
<dbReference type="GO" id="GO:0005737">
    <property type="term" value="C:cytoplasm"/>
    <property type="evidence" value="ECO:0007669"/>
    <property type="project" value="InterPro"/>
</dbReference>
<feature type="repeat" description="ARM" evidence="6">
    <location>
        <begin position="332"/>
        <end position="363"/>
    </location>
</feature>
<gene>
    <name evidence="8" type="ORF">RF55_340</name>
</gene>
<evidence type="ECO:0000256" key="3">
    <source>
        <dbReference type="ARBA" id="ARBA00022737"/>
    </source>
</evidence>
<dbReference type="FunFam" id="1.25.10.10:FF:000009">
    <property type="entry name" value="Importin subunit alpha"/>
    <property type="match status" value="1"/>
</dbReference>
<dbReference type="Pfam" id="PF00514">
    <property type="entry name" value="Arm"/>
    <property type="match status" value="7"/>
</dbReference>
<dbReference type="Pfam" id="PF01749">
    <property type="entry name" value="IBB"/>
    <property type="match status" value="1"/>
</dbReference>
<keyword evidence="2 5" id="KW-0813">Transport</keyword>
<keyword evidence="9" id="KW-1185">Reference proteome</keyword>
<organism evidence="8 9">
    <name type="scientific">Lasius niger</name>
    <name type="common">Black garden ant</name>
    <dbReference type="NCBI Taxonomy" id="67767"/>
    <lineage>
        <taxon>Eukaryota</taxon>
        <taxon>Metazoa</taxon>
        <taxon>Ecdysozoa</taxon>
        <taxon>Arthropoda</taxon>
        <taxon>Hexapoda</taxon>
        <taxon>Insecta</taxon>
        <taxon>Pterygota</taxon>
        <taxon>Neoptera</taxon>
        <taxon>Endopterygota</taxon>
        <taxon>Hymenoptera</taxon>
        <taxon>Apocrita</taxon>
        <taxon>Aculeata</taxon>
        <taxon>Formicoidea</taxon>
        <taxon>Formicidae</taxon>
        <taxon>Formicinae</taxon>
        <taxon>Lasius</taxon>
        <taxon>Lasius</taxon>
    </lineage>
</organism>
<evidence type="ECO:0000256" key="1">
    <source>
        <dbReference type="ARBA" id="ARBA00010394"/>
    </source>
</evidence>
<reference evidence="8 9" key="1">
    <citation type="submission" date="2015-04" db="EMBL/GenBank/DDBJ databases">
        <title>Lasius niger genome sequencing.</title>
        <authorList>
            <person name="Konorov E.A."/>
            <person name="Nikitin M.A."/>
            <person name="Kirill M.V."/>
            <person name="Chang P."/>
        </authorList>
    </citation>
    <scope>NUCLEOTIDE SEQUENCE [LARGE SCALE GENOMIC DNA]</scope>
    <source>
        <tissue evidence="8">Whole</tissue>
    </source>
</reference>
<dbReference type="OrthoDB" id="29145at2759"/>
<dbReference type="Gene3D" id="1.25.10.10">
    <property type="entry name" value="Leucine-rich Repeat Variant"/>
    <property type="match status" value="1"/>
</dbReference>
<comment type="caution">
    <text evidence="8">The sequence shown here is derived from an EMBL/GenBank/DDBJ whole genome shotgun (WGS) entry which is preliminary data.</text>
</comment>
<accession>A0A0J7LAU6</accession>
<dbReference type="Gene3D" id="1.20.5.690">
    <property type="entry name" value="Importin-alpha, importin-beta-binding domain"/>
    <property type="match status" value="1"/>
</dbReference>
<dbReference type="InterPro" id="IPR011989">
    <property type="entry name" value="ARM-like"/>
</dbReference>
<dbReference type="SUPFAM" id="SSF48371">
    <property type="entry name" value="ARM repeat"/>
    <property type="match status" value="1"/>
</dbReference>
<sequence length="528" mass="58810">MYSDKTMPSGEKHNHGRMAEFKFNNRHEEARRRRNALSVELRKAKKDDQLLKRRNLDTEQDLLNLWNQNFVSPIPQLSIDEIVDGINSSNETTQLIATQSCRKLLSREKDPPINDIIQGGIVPRCIELLDCDHNIRLQFEAAWVLTNIASGTSEQTQSVIKHGAVPKLVKLLKSTSPYVREQAVWALGNIAGDGPHARDFILRHDALSLLLDLIKPDVSVTFMRNIVWTLSNLCRNKNPPPPFELIKPALPVFNRLLNSTDIDVLADTCWALSYLTDGSNDKIQAVLETGIIPKLVDLLTSKEGTVLTPALRAVGNIVTGDDLQTDAVISAGGLPHLGALLRHHRVNIVKEAAWAISNITAGNMDQIQHVINADLVPPLINVLQFGDYKAQKEAAWAITNLTSGGTIQNLAQLVQAGVLPPFCNLLETKDWNIIIVVLDGLTNILHAAQKMGEVDRLAIMIEEIGGLDKLEALQHHQNEQVYQKSMAMIDTFFSEKDVEEAILISKEHIDGHLEFNVTENTPTDQFKF</sequence>
<protein>
    <recommendedName>
        <fullName evidence="5">Importin subunit alpha</fullName>
    </recommendedName>
</protein>
<name>A0A0J7LAU6_LASNI</name>
<dbReference type="STRING" id="67767.A0A0J7LAU6"/>
<dbReference type="InterPro" id="IPR032413">
    <property type="entry name" value="Arm_3"/>
</dbReference>
<comment type="similarity">
    <text evidence="1 5">Belongs to the importin alpha family.</text>
</comment>
<dbReference type="GO" id="GO:0061608">
    <property type="term" value="F:nuclear import signal receptor activity"/>
    <property type="evidence" value="ECO:0007669"/>
    <property type="project" value="InterPro"/>
</dbReference>
<dbReference type="EMBL" id="LBMM01000102">
    <property type="protein sequence ID" value="KMR04943.1"/>
    <property type="molecule type" value="Genomic_DNA"/>
</dbReference>
<dbReference type="PANTHER" id="PTHR23316">
    <property type="entry name" value="IMPORTIN ALPHA"/>
    <property type="match status" value="1"/>
</dbReference>
<dbReference type="InterPro" id="IPR002652">
    <property type="entry name" value="Importin-a_IBB"/>
</dbReference>
<dbReference type="PaxDb" id="67767-A0A0J7LAU6"/>
<feature type="repeat" description="ARM" evidence="6">
    <location>
        <begin position="290"/>
        <end position="332"/>
    </location>
</feature>
<evidence type="ECO:0000256" key="2">
    <source>
        <dbReference type="ARBA" id="ARBA00022448"/>
    </source>
</evidence>
<evidence type="ECO:0000313" key="9">
    <source>
        <dbReference type="Proteomes" id="UP000036403"/>
    </source>
</evidence>
<dbReference type="InterPro" id="IPR024931">
    <property type="entry name" value="Importin_alpha"/>
</dbReference>
<dbReference type="PROSITE" id="PS50176">
    <property type="entry name" value="ARM_REPEAT"/>
    <property type="match status" value="3"/>
</dbReference>
<feature type="domain" description="IBB" evidence="7">
    <location>
        <begin position="1"/>
        <end position="63"/>
    </location>
</feature>
<dbReference type="AlphaFoldDB" id="A0A0J7LAU6"/>
<dbReference type="PROSITE" id="PS51214">
    <property type="entry name" value="IBB"/>
    <property type="match status" value="1"/>
</dbReference>
<evidence type="ECO:0000256" key="5">
    <source>
        <dbReference type="PIRNR" id="PIRNR005673"/>
    </source>
</evidence>
<evidence type="ECO:0000313" key="8">
    <source>
        <dbReference type="EMBL" id="KMR04943.1"/>
    </source>
</evidence>
<keyword evidence="3" id="KW-0677">Repeat</keyword>
<feature type="repeat" description="ARM" evidence="6">
    <location>
        <begin position="163"/>
        <end position="191"/>
    </location>
</feature>
<keyword evidence="4 5" id="KW-0653">Protein transport</keyword>
<dbReference type="Pfam" id="PF16186">
    <property type="entry name" value="Arm_3"/>
    <property type="match status" value="1"/>
</dbReference>
<dbReference type="PIRSF" id="PIRSF005673">
    <property type="entry name" value="Importin_alpha"/>
    <property type="match status" value="1"/>
</dbReference>
<dbReference type="SMART" id="SM00185">
    <property type="entry name" value="ARM"/>
    <property type="match status" value="8"/>
</dbReference>
<evidence type="ECO:0000256" key="6">
    <source>
        <dbReference type="PROSITE-ProRule" id="PRU00259"/>
    </source>
</evidence>